<dbReference type="CDD" id="cd00082">
    <property type="entry name" value="HisKA"/>
    <property type="match status" value="1"/>
</dbReference>
<accession>A0A1M5LI67</accession>
<name>A0A1M5LI67_9GAMM</name>
<dbReference type="PANTHER" id="PTHR45339:SF1">
    <property type="entry name" value="HYBRID SIGNAL TRANSDUCTION HISTIDINE KINASE J"/>
    <property type="match status" value="1"/>
</dbReference>
<dbReference type="Gene3D" id="3.30.565.10">
    <property type="entry name" value="Histidine kinase-like ATPase, C-terminal domain"/>
    <property type="match status" value="1"/>
</dbReference>
<evidence type="ECO:0000256" key="6">
    <source>
        <dbReference type="SAM" id="Phobius"/>
    </source>
</evidence>
<dbReference type="Gene3D" id="1.10.287.130">
    <property type="match status" value="1"/>
</dbReference>
<keyword evidence="10" id="KW-1185">Reference proteome</keyword>
<feature type="modified residue" description="4-aspartylphosphate" evidence="5">
    <location>
        <position position="641"/>
    </location>
</feature>
<dbReference type="InterPro" id="IPR036097">
    <property type="entry name" value="HisK_dim/P_sf"/>
</dbReference>
<sequence length="800" mass="90155">MSFRLSPIVRVLGNKGSSPFILLVVTALIFMGAAMLIFTELVDRQKMMMSAVEEDALWAAYQLDRETLKLRNALNLLEDDLSDERLNDARTRFDILYSRVHILETGQLRVLFDRLESSEEMMRLLQQKMIVIDKLLFADKSLIDVDMLVSESNLLLKKTEKIVFETLASRSSDKVEQRRDVLDLFLYLGSLIALLTVTMFFIIVMLFKQLKIAKQSFERSQKLAGELEIAVFSAEQALKVKSEFLATMSHEIRTPMNAIVGFSYLLLDGDLGRDHREKVLKIQQSADALLSIINSVLDYSKIESGKIDLENRSFSLDEVLEYVYQTGENPARSKKLDFMIVRDFTISDSLIGDKTRLQQILVNLVGNAIKFTDSGSVMVKIHQSNTEGILIDVQDSGIGIADNVDVFGVFKQADSSTTRLYGGTGLGLSITQKLVGLLGGNISYKSVLNEGSVFTIKLPYRPDSKSTLPHLENVTIFEEDLGIASFFTELNFDRISKLKLSDMSENHLTIIAGRHWLNDEGMVSEQLKGLERHILFLNGSDLNMPDCQVSGLVTPTNLHKKIAAFSLGEDDSKNEKSIKAALDNKEFFKSKTILLAEDNKINANIVKAIVEKLGASVDWVENGKDAWEKSLLLDYDLILMDIRMPIMDGYEASEKIFSSLRNKKPPILFLTADALSLKQENLADLGIDDVLYKPLDPYLLIEKLEFWIMKYGFNSLTKKESGSFSRDNKGLISLWSDIEKLEFFLESGDSDSEMLVKKIIEKCSDYEGIDILKSALEDISSYDYQDAMGKIQAFKRGFVS</sequence>
<evidence type="ECO:0000313" key="10">
    <source>
        <dbReference type="Proteomes" id="UP000184517"/>
    </source>
</evidence>
<dbReference type="GO" id="GO:0000155">
    <property type="term" value="F:phosphorelay sensor kinase activity"/>
    <property type="evidence" value="ECO:0007669"/>
    <property type="project" value="InterPro"/>
</dbReference>
<keyword evidence="6" id="KW-0812">Transmembrane</keyword>
<dbReference type="PANTHER" id="PTHR45339">
    <property type="entry name" value="HYBRID SIGNAL TRANSDUCTION HISTIDINE KINASE J"/>
    <property type="match status" value="1"/>
</dbReference>
<dbReference type="STRING" id="1122206.SAMN02745753_04263"/>
<protein>
    <recommendedName>
        <fullName evidence="2">histidine kinase</fullName>
        <ecNumber evidence="2">2.7.13.3</ecNumber>
    </recommendedName>
</protein>
<dbReference type="AlphaFoldDB" id="A0A1M5LI67"/>
<keyword evidence="3 5" id="KW-0597">Phosphoprotein</keyword>
<dbReference type="EC" id="2.7.13.3" evidence="2"/>
<feature type="domain" description="Response regulatory" evidence="8">
    <location>
        <begin position="592"/>
        <end position="708"/>
    </location>
</feature>
<dbReference type="InterPro" id="IPR036890">
    <property type="entry name" value="HATPase_C_sf"/>
</dbReference>
<evidence type="ECO:0000256" key="1">
    <source>
        <dbReference type="ARBA" id="ARBA00000085"/>
    </source>
</evidence>
<keyword evidence="9" id="KW-0808">Transferase</keyword>
<dbReference type="EMBL" id="FQVF01000026">
    <property type="protein sequence ID" value="SHG64695.1"/>
    <property type="molecule type" value="Genomic_DNA"/>
</dbReference>
<dbReference type="OrthoDB" id="6724607at2"/>
<dbReference type="SMART" id="SM00388">
    <property type="entry name" value="HisKA"/>
    <property type="match status" value="1"/>
</dbReference>
<dbReference type="InterPro" id="IPR005467">
    <property type="entry name" value="His_kinase_dom"/>
</dbReference>
<dbReference type="CDD" id="cd17546">
    <property type="entry name" value="REC_hyHK_CKI1_RcsC-like"/>
    <property type="match status" value="1"/>
</dbReference>
<reference evidence="10" key="1">
    <citation type="submission" date="2016-11" db="EMBL/GenBank/DDBJ databases">
        <authorList>
            <person name="Varghese N."/>
            <person name="Submissions S."/>
        </authorList>
    </citation>
    <scope>NUCLEOTIDE SEQUENCE [LARGE SCALE GENOMIC DNA]</scope>
    <source>
        <strain evidence="10">DSM 16579</strain>
    </source>
</reference>
<dbReference type="Proteomes" id="UP000184517">
    <property type="component" value="Unassembled WGS sequence"/>
</dbReference>
<dbReference type="PRINTS" id="PR00344">
    <property type="entry name" value="BCTRLSENSOR"/>
</dbReference>
<dbReference type="Pfam" id="PF00072">
    <property type="entry name" value="Response_reg"/>
    <property type="match status" value="1"/>
</dbReference>
<dbReference type="Pfam" id="PF02518">
    <property type="entry name" value="HATPase_c"/>
    <property type="match status" value="1"/>
</dbReference>
<evidence type="ECO:0000259" key="7">
    <source>
        <dbReference type="PROSITE" id="PS50109"/>
    </source>
</evidence>
<gene>
    <name evidence="9" type="ORF">SAMN02745753_04263</name>
</gene>
<dbReference type="FunFam" id="3.30.565.10:FF:000010">
    <property type="entry name" value="Sensor histidine kinase RcsC"/>
    <property type="match status" value="1"/>
</dbReference>
<evidence type="ECO:0000256" key="5">
    <source>
        <dbReference type="PROSITE-ProRule" id="PRU00169"/>
    </source>
</evidence>
<dbReference type="CDD" id="cd16922">
    <property type="entry name" value="HATPase_EvgS-ArcB-TorS-like"/>
    <property type="match status" value="1"/>
</dbReference>
<dbReference type="SUPFAM" id="SSF47384">
    <property type="entry name" value="Homodimeric domain of signal transducing histidine kinase"/>
    <property type="match status" value="1"/>
</dbReference>
<evidence type="ECO:0000256" key="2">
    <source>
        <dbReference type="ARBA" id="ARBA00012438"/>
    </source>
</evidence>
<dbReference type="InterPro" id="IPR004358">
    <property type="entry name" value="Sig_transdc_His_kin-like_C"/>
</dbReference>
<feature type="transmembrane region" description="Helical" evidence="6">
    <location>
        <begin position="184"/>
        <end position="207"/>
    </location>
</feature>
<feature type="transmembrane region" description="Helical" evidence="6">
    <location>
        <begin position="20"/>
        <end position="39"/>
    </location>
</feature>
<evidence type="ECO:0000313" key="9">
    <source>
        <dbReference type="EMBL" id="SHG64695.1"/>
    </source>
</evidence>
<keyword evidence="9" id="KW-0418">Kinase</keyword>
<evidence type="ECO:0000256" key="3">
    <source>
        <dbReference type="ARBA" id="ARBA00022553"/>
    </source>
</evidence>
<dbReference type="SUPFAM" id="SSF52172">
    <property type="entry name" value="CheY-like"/>
    <property type="match status" value="1"/>
</dbReference>
<dbReference type="Gene3D" id="3.40.50.2300">
    <property type="match status" value="1"/>
</dbReference>
<feature type="domain" description="Histidine kinase" evidence="7">
    <location>
        <begin position="247"/>
        <end position="462"/>
    </location>
</feature>
<evidence type="ECO:0000259" key="8">
    <source>
        <dbReference type="PROSITE" id="PS50110"/>
    </source>
</evidence>
<dbReference type="RefSeq" id="WP_072841888.1">
    <property type="nucleotide sequence ID" value="NZ_FQVF01000026.1"/>
</dbReference>
<dbReference type="InterPro" id="IPR003661">
    <property type="entry name" value="HisK_dim/P_dom"/>
</dbReference>
<keyword evidence="6" id="KW-1133">Transmembrane helix</keyword>
<comment type="catalytic activity">
    <reaction evidence="1">
        <text>ATP + protein L-histidine = ADP + protein N-phospho-L-histidine.</text>
        <dbReference type="EC" id="2.7.13.3"/>
    </reaction>
</comment>
<dbReference type="SUPFAM" id="SSF55874">
    <property type="entry name" value="ATPase domain of HSP90 chaperone/DNA topoisomerase II/histidine kinase"/>
    <property type="match status" value="1"/>
</dbReference>
<dbReference type="PROSITE" id="PS50110">
    <property type="entry name" value="RESPONSE_REGULATORY"/>
    <property type="match status" value="1"/>
</dbReference>
<evidence type="ECO:0000256" key="4">
    <source>
        <dbReference type="ARBA" id="ARBA00023012"/>
    </source>
</evidence>
<dbReference type="InterPro" id="IPR001789">
    <property type="entry name" value="Sig_transdc_resp-reg_receiver"/>
</dbReference>
<dbReference type="InterPro" id="IPR011006">
    <property type="entry name" value="CheY-like_superfamily"/>
</dbReference>
<keyword evidence="6" id="KW-0472">Membrane</keyword>
<dbReference type="InterPro" id="IPR003594">
    <property type="entry name" value="HATPase_dom"/>
</dbReference>
<dbReference type="PROSITE" id="PS50109">
    <property type="entry name" value="HIS_KIN"/>
    <property type="match status" value="1"/>
</dbReference>
<proteinExistence type="predicted"/>
<organism evidence="9 10">
    <name type="scientific">Marinomonas polaris DSM 16579</name>
    <dbReference type="NCBI Taxonomy" id="1122206"/>
    <lineage>
        <taxon>Bacteria</taxon>
        <taxon>Pseudomonadati</taxon>
        <taxon>Pseudomonadota</taxon>
        <taxon>Gammaproteobacteria</taxon>
        <taxon>Oceanospirillales</taxon>
        <taxon>Oceanospirillaceae</taxon>
        <taxon>Marinomonas</taxon>
    </lineage>
</organism>
<dbReference type="SMART" id="SM00387">
    <property type="entry name" value="HATPase_c"/>
    <property type="match status" value="1"/>
</dbReference>
<dbReference type="SMART" id="SM00448">
    <property type="entry name" value="REC"/>
    <property type="match status" value="1"/>
</dbReference>
<dbReference type="PROSITE" id="PS50096">
    <property type="entry name" value="IQ"/>
    <property type="match status" value="1"/>
</dbReference>
<dbReference type="Pfam" id="PF00512">
    <property type="entry name" value="HisKA"/>
    <property type="match status" value="1"/>
</dbReference>
<keyword evidence="4" id="KW-0902">Two-component regulatory system</keyword>